<sequence length="397" mass="44033">MGPATPSASVRKLVFDLASTCNMGCTYCFADRGMYGAPSEPTSRILTAEAAARIVEKVVQNCDQINHVKFFGGEPLLGADAIDVVCTMMRRAFDDGLLSRQPTFNIITNGTIYSEKIARMLTEHSIRITVSIDGPKDIHDAQRRFNNGRGTFNKICNNVEKLASYGCRLGVLEAVFTPLHVEQGYSLLSLYKSLASDFSKDFEMIVVHPMDQPTINELPENGFKSRYQDAIREQTKELYEYLIFEDVKSGSAERTRHAIDSLTSAAKDENLCGVGSDIITIKPDGAVVSCYVFSSQKEFLYGNILSDKFWKRFRSGSLSSAMRSASRFSHDACNACDIQKSCTHCLSGMDKDSGLNSQLPDVNCGFNIGQIEGIFDALNGLKKKDEFEILLRRWASE</sequence>
<dbReference type="Pfam" id="PF04055">
    <property type="entry name" value="Radical_SAM"/>
    <property type="match status" value="1"/>
</dbReference>
<evidence type="ECO:0000313" key="8">
    <source>
        <dbReference type="EMBL" id="SER81627.1"/>
    </source>
</evidence>
<dbReference type="SFLD" id="SFLDG01386">
    <property type="entry name" value="main_SPASM_domain-containing"/>
    <property type="match status" value="1"/>
</dbReference>
<dbReference type="PANTHER" id="PTHR43273:SF3">
    <property type="entry name" value="ANAEROBIC SULFATASE-MATURATING ENZYME HOMOLOG ASLB-RELATED"/>
    <property type="match status" value="1"/>
</dbReference>
<keyword evidence="4" id="KW-0408">Iron</keyword>
<gene>
    <name evidence="8" type="ORF">SAMN04490244_10394</name>
</gene>
<keyword evidence="2" id="KW-0949">S-adenosyl-L-methionine</keyword>
<keyword evidence="5" id="KW-0411">Iron-sulfur</keyword>
<dbReference type="GO" id="GO:0051536">
    <property type="term" value="F:iron-sulfur cluster binding"/>
    <property type="evidence" value="ECO:0007669"/>
    <property type="project" value="UniProtKB-KW"/>
</dbReference>
<dbReference type="SFLD" id="SFLDS00029">
    <property type="entry name" value="Radical_SAM"/>
    <property type="match status" value="1"/>
</dbReference>
<dbReference type="EMBL" id="FOGU01000003">
    <property type="protein sequence ID" value="SER81627.1"/>
    <property type="molecule type" value="Genomic_DNA"/>
</dbReference>
<dbReference type="InterPro" id="IPR023885">
    <property type="entry name" value="4Fe4S-binding_SPASM_dom"/>
</dbReference>
<dbReference type="NCBIfam" id="TIGR04085">
    <property type="entry name" value="rSAM_more_4Fe4S"/>
    <property type="match status" value="1"/>
</dbReference>
<accession>A0A1H9S9E2</accession>
<comment type="similarity">
    <text evidence="6">Belongs to the radical SAM superfamily. Anaerobic sulfatase-maturating enzyme family.</text>
</comment>
<dbReference type="GO" id="GO:0016491">
    <property type="term" value="F:oxidoreductase activity"/>
    <property type="evidence" value="ECO:0007669"/>
    <property type="project" value="InterPro"/>
</dbReference>
<keyword evidence="9" id="KW-1185">Reference proteome</keyword>
<dbReference type="SFLD" id="SFLDG01384">
    <property type="entry name" value="thioether_bond_formation_requi"/>
    <property type="match status" value="1"/>
</dbReference>
<dbReference type="InterPro" id="IPR023867">
    <property type="entry name" value="Sulphatase_maturase_rSAM"/>
</dbReference>
<dbReference type="Pfam" id="PF13186">
    <property type="entry name" value="SPASM"/>
    <property type="match status" value="1"/>
</dbReference>
<evidence type="ECO:0000256" key="6">
    <source>
        <dbReference type="ARBA" id="ARBA00023601"/>
    </source>
</evidence>
<evidence type="ECO:0000256" key="3">
    <source>
        <dbReference type="ARBA" id="ARBA00022723"/>
    </source>
</evidence>
<dbReference type="AlphaFoldDB" id="A0A1H9S9E2"/>
<protein>
    <submittedName>
        <fullName evidence="8">Radical SAM additional 4Fe4S-binding SPASM domain-containing protein</fullName>
    </submittedName>
</protein>
<comment type="cofactor">
    <cofactor evidence="1">
        <name>[4Fe-4S] cluster</name>
        <dbReference type="ChEBI" id="CHEBI:49883"/>
    </cofactor>
</comment>
<dbReference type="Gene3D" id="3.20.20.70">
    <property type="entry name" value="Aldolase class I"/>
    <property type="match status" value="1"/>
</dbReference>
<evidence type="ECO:0000259" key="7">
    <source>
        <dbReference type="PROSITE" id="PS51918"/>
    </source>
</evidence>
<dbReference type="CDD" id="cd01335">
    <property type="entry name" value="Radical_SAM"/>
    <property type="match status" value="1"/>
</dbReference>
<organism evidence="8 9">
    <name type="scientific">Tranquillimonas rosea</name>
    <dbReference type="NCBI Taxonomy" id="641238"/>
    <lineage>
        <taxon>Bacteria</taxon>
        <taxon>Pseudomonadati</taxon>
        <taxon>Pseudomonadota</taxon>
        <taxon>Alphaproteobacteria</taxon>
        <taxon>Rhodobacterales</taxon>
        <taxon>Roseobacteraceae</taxon>
        <taxon>Tranquillimonas</taxon>
    </lineage>
</organism>
<evidence type="ECO:0000256" key="1">
    <source>
        <dbReference type="ARBA" id="ARBA00001966"/>
    </source>
</evidence>
<dbReference type="PANTHER" id="PTHR43273">
    <property type="entry name" value="ANAEROBIC SULFATASE-MATURATING ENZYME HOMOLOG ASLB-RELATED"/>
    <property type="match status" value="1"/>
</dbReference>
<dbReference type="Proteomes" id="UP000198885">
    <property type="component" value="Unassembled WGS sequence"/>
</dbReference>
<reference evidence="8 9" key="1">
    <citation type="submission" date="2016-10" db="EMBL/GenBank/DDBJ databases">
        <authorList>
            <person name="de Groot N.N."/>
        </authorList>
    </citation>
    <scope>NUCLEOTIDE SEQUENCE [LARGE SCALE GENOMIC DNA]</scope>
    <source>
        <strain evidence="8 9">DSM 23042</strain>
    </source>
</reference>
<name>A0A1H9S9E2_9RHOB</name>
<evidence type="ECO:0000256" key="5">
    <source>
        <dbReference type="ARBA" id="ARBA00023014"/>
    </source>
</evidence>
<dbReference type="GO" id="GO:0046872">
    <property type="term" value="F:metal ion binding"/>
    <property type="evidence" value="ECO:0007669"/>
    <property type="project" value="UniProtKB-KW"/>
</dbReference>
<dbReference type="PROSITE" id="PS51918">
    <property type="entry name" value="RADICAL_SAM"/>
    <property type="match status" value="1"/>
</dbReference>
<evidence type="ECO:0000256" key="2">
    <source>
        <dbReference type="ARBA" id="ARBA00022691"/>
    </source>
</evidence>
<dbReference type="InterPro" id="IPR058240">
    <property type="entry name" value="rSAM_sf"/>
</dbReference>
<dbReference type="InterPro" id="IPR013785">
    <property type="entry name" value="Aldolase_TIM"/>
</dbReference>
<dbReference type="SUPFAM" id="SSF102114">
    <property type="entry name" value="Radical SAM enzymes"/>
    <property type="match status" value="1"/>
</dbReference>
<feature type="domain" description="Radical SAM core" evidence="7">
    <location>
        <begin position="2"/>
        <end position="254"/>
    </location>
</feature>
<dbReference type="InterPro" id="IPR007197">
    <property type="entry name" value="rSAM"/>
</dbReference>
<proteinExistence type="inferred from homology"/>
<evidence type="ECO:0000313" key="9">
    <source>
        <dbReference type="Proteomes" id="UP000198885"/>
    </source>
</evidence>
<keyword evidence="3" id="KW-0479">Metal-binding</keyword>
<evidence type="ECO:0000256" key="4">
    <source>
        <dbReference type="ARBA" id="ARBA00023004"/>
    </source>
</evidence>
<dbReference type="SFLD" id="SFLDG01067">
    <property type="entry name" value="SPASM/twitch_domain_containing"/>
    <property type="match status" value="1"/>
</dbReference>